<proteinExistence type="predicted"/>
<dbReference type="Proteomes" id="UP000032900">
    <property type="component" value="Unassembled WGS sequence"/>
</dbReference>
<dbReference type="AlphaFoldDB" id="A0A0E9M3S3"/>
<gene>
    <name evidence="1" type="ORF">JCM15548_14247</name>
</gene>
<dbReference type="STRING" id="1236989.JCM15548_14247"/>
<evidence type="ECO:0000313" key="1">
    <source>
        <dbReference type="EMBL" id="GAO31845.1"/>
    </source>
</evidence>
<name>A0A0E9M3S3_9BACT</name>
<accession>A0A0E9M3S3</accession>
<dbReference type="EMBL" id="BAZW01000065">
    <property type="protein sequence ID" value="GAO31845.1"/>
    <property type="molecule type" value="Genomic_DNA"/>
</dbReference>
<sequence length="225" mass="26612">MAKLKLDSLIHEFKDLPEEADSAKALLTEINISEQTRNLQFLDSALVAQEALLEPLMKNFILSDEYGSTKILIHKRQKPENSFNRTFLRAHLNQSGDFFISSRYHGTKWIYHQQIKVYYKNQSVLSEIVKEDGFNNRRFEDGEFKWEIVNYKDGKDNGIVDFIANNWDSPLRVQFMGKGYEYIIMEKFDREAIRDGYEISFILKEIDRIKTEKTRVLQTLQKLER</sequence>
<evidence type="ECO:0000313" key="2">
    <source>
        <dbReference type="Proteomes" id="UP000032900"/>
    </source>
</evidence>
<reference evidence="1 2" key="1">
    <citation type="journal article" date="2015" name="Microbes Environ.">
        <title>Distribution and evolution of nitrogen fixation genes in the phylum bacteroidetes.</title>
        <authorList>
            <person name="Inoue J."/>
            <person name="Oshima K."/>
            <person name="Suda W."/>
            <person name="Sakamoto M."/>
            <person name="Iino T."/>
            <person name="Noda S."/>
            <person name="Hongoh Y."/>
            <person name="Hattori M."/>
            <person name="Ohkuma M."/>
        </authorList>
    </citation>
    <scope>NUCLEOTIDE SEQUENCE [LARGE SCALE GENOMIC DNA]</scope>
    <source>
        <strain evidence="1">JCM 15548</strain>
    </source>
</reference>
<comment type="caution">
    <text evidence="1">The sequence shown here is derived from an EMBL/GenBank/DDBJ whole genome shotgun (WGS) entry which is preliminary data.</text>
</comment>
<protein>
    <submittedName>
        <fullName evidence="1">Uncharacterized protein</fullName>
    </submittedName>
</protein>
<organism evidence="1 2">
    <name type="scientific">Geofilum rubicundum JCM 15548</name>
    <dbReference type="NCBI Taxonomy" id="1236989"/>
    <lineage>
        <taxon>Bacteria</taxon>
        <taxon>Pseudomonadati</taxon>
        <taxon>Bacteroidota</taxon>
        <taxon>Bacteroidia</taxon>
        <taxon>Marinilabiliales</taxon>
        <taxon>Marinilabiliaceae</taxon>
        <taxon>Geofilum</taxon>
    </lineage>
</organism>
<keyword evidence="2" id="KW-1185">Reference proteome</keyword>